<dbReference type="AlphaFoldDB" id="B9TP39"/>
<evidence type="ECO:0000313" key="2">
    <source>
        <dbReference type="Proteomes" id="UP000008311"/>
    </source>
</evidence>
<accession>B9TP39</accession>
<gene>
    <name evidence="1" type="ORF">RCOM_1997240</name>
</gene>
<organism evidence="1 2">
    <name type="scientific">Ricinus communis</name>
    <name type="common">Castor bean</name>
    <dbReference type="NCBI Taxonomy" id="3988"/>
    <lineage>
        <taxon>Eukaryota</taxon>
        <taxon>Viridiplantae</taxon>
        <taxon>Streptophyta</taxon>
        <taxon>Embryophyta</taxon>
        <taxon>Tracheophyta</taxon>
        <taxon>Spermatophyta</taxon>
        <taxon>Magnoliopsida</taxon>
        <taxon>eudicotyledons</taxon>
        <taxon>Gunneridae</taxon>
        <taxon>Pentapetalae</taxon>
        <taxon>rosids</taxon>
        <taxon>fabids</taxon>
        <taxon>Malpighiales</taxon>
        <taxon>Euphorbiaceae</taxon>
        <taxon>Acalyphoideae</taxon>
        <taxon>Acalypheae</taxon>
        <taxon>Ricinus</taxon>
    </lineage>
</organism>
<protein>
    <recommendedName>
        <fullName evidence="3">Aspartyl/asparaginy/proline hydroxylase domain-containing protein</fullName>
    </recommendedName>
</protein>
<name>B9TP39_RICCO</name>
<keyword evidence="2" id="KW-1185">Reference proteome</keyword>
<dbReference type="EMBL" id="EQ994504">
    <property type="protein sequence ID" value="EEF22376.1"/>
    <property type="molecule type" value="Genomic_DNA"/>
</dbReference>
<evidence type="ECO:0000313" key="1">
    <source>
        <dbReference type="EMBL" id="EEF22376.1"/>
    </source>
</evidence>
<dbReference type="InParanoid" id="B9TP39"/>
<evidence type="ECO:0008006" key="3">
    <source>
        <dbReference type="Google" id="ProtNLM"/>
    </source>
</evidence>
<dbReference type="Proteomes" id="UP000008311">
    <property type="component" value="Unassembled WGS sequence"/>
</dbReference>
<reference evidence="2" key="1">
    <citation type="journal article" date="2010" name="Nat. Biotechnol.">
        <title>Draft genome sequence of the oilseed species Ricinus communis.</title>
        <authorList>
            <person name="Chan A.P."/>
            <person name="Crabtree J."/>
            <person name="Zhao Q."/>
            <person name="Lorenzi H."/>
            <person name="Orvis J."/>
            <person name="Puiu D."/>
            <person name="Melake-Berhan A."/>
            <person name="Jones K.M."/>
            <person name="Redman J."/>
            <person name="Chen G."/>
            <person name="Cahoon E.B."/>
            <person name="Gedil M."/>
            <person name="Stanke M."/>
            <person name="Haas B.J."/>
            <person name="Wortman J.R."/>
            <person name="Fraser-Liggett C.M."/>
            <person name="Ravel J."/>
            <person name="Rabinowicz P.D."/>
        </authorList>
    </citation>
    <scope>NUCLEOTIDE SEQUENCE [LARGE SCALE GENOMIC DNA]</scope>
    <source>
        <strain evidence="2">cv. Hale</strain>
    </source>
</reference>
<proteinExistence type="predicted"/>
<sequence length="159" mass="17917">MDACAASYLDSTGHFGGTWMTDVKHARRPILEELGWMPPNRELVARARNPNFRRGVFNNKAEPPAELVEFLKERGYKIGLESMLFANKHGVALHEDADWSVLWTLDVPMGPSPLHLIVGGKDIPMYRGQILLFNASRRHGVIATTQGLWSVYSAYVKRL</sequence>